<dbReference type="Proteomes" id="UP000284375">
    <property type="component" value="Unassembled WGS sequence"/>
</dbReference>
<keyword evidence="3" id="KW-1185">Reference proteome</keyword>
<protein>
    <recommendedName>
        <fullName evidence="4">C2H2-type domain-containing protein</fullName>
    </recommendedName>
</protein>
<dbReference type="EMBL" id="LJZO01000020">
    <property type="protein sequence ID" value="ROV96409.1"/>
    <property type="molecule type" value="Genomic_DNA"/>
</dbReference>
<gene>
    <name evidence="2" type="ORF">VSDG_05406</name>
</gene>
<name>A0A423VZB7_CYTCH</name>
<dbReference type="Gene3D" id="4.10.1050.10">
    <property type="entry name" value="At2g23090-like"/>
    <property type="match status" value="1"/>
</dbReference>
<organism evidence="2 3">
    <name type="scientific">Cytospora chrysosperma</name>
    <name type="common">Cytospora canker fungus</name>
    <name type="synonym">Sphaeria chrysosperma</name>
    <dbReference type="NCBI Taxonomy" id="252740"/>
    <lineage>
        <taxon>Eukaryota</taxon>
        <taxon>Fungi</taxon>
        <taxon>Dikarya</taxon>
        <taxon>Ascomycota</taxon>
        <taxon>Pezizomycotina</taxon>
        <taxon>Sordariomycetes</taxon>
        <taxon>Sordariomycetidae</taxon>
        <taxon>Diaporthales</taxon>
        <taxon>Cytosporaceae</taxon>
        <taxon>Cytospora</taxon>
    </lineage>
</organism>
<sequence>MATTGIAELQAQYPSSSSPLQYPSYLVNLDDQHGSPSGCLLPPNLAVSIPRQDQPFSSHFAQTSPDGSFATSATTLKSSVQSANSEQTSMSFFDGLTLCQCMSPSSGSLFSTDKGYSPTYECNQAMSMPMYPQISTELPSSCSGFAQADSVAYATTQDDCNMSGLTGCMETYSPSYSLSSDAPNEGRELLEVPPLSFSPDVPRFASQDSPILCAPHESRFAVEADGSQPADDAVGKWPSNNFDGTFAADPSPKKEDSQGLYCTTCGWEPETQKGRPIQKRKQAVQKHIKRNHKTGNFTCEICKITIKNRRDNLKDHVKRKHPDQFPDLYPGCEAKRGHGKVPSFGIRKLPHQKRLRSKQWYT</sequence>
<accession>A0A423VZB7</accession>
<evidence type="ECO:0000313" key="2">
    <source>
        <dbReference type="EMBL" id="ROV96409.1"/>
    </source>
</evidence>
<comment type="caution">
    <text evidence="2">The sequence shown here is derived from an EMBL/GenBank/DDBJ whole genome shotgun (WGS) entry which is preliminary data.</text>
</comment>
<dbReference type="AlphaFoldDB" id="A0A423VZB7"/>
<dbReference type="InterPro" id="IPR026939">
    <property type="entry name" value="ZNF706/At2g23090_sf"/>
</dbReference>
<evidence type="ECO:0000256" key="1">
    <source>
        <dbReference type="SAM" id="MobiDB-lite"/>
    </source>
</evidence>
<evidence type="ECO:0008006" key="4">
    <source>
        <dbReference type="Google" id="ProtNLM"/>
    </source>
</evidence>
<evidence type="ECO:0000313" key="3">
    <source>
        <dbReference type="Proteomes" id="UP000284375"/>
    </source>
</evidence>
<dbReference type="OrthoDB" id="5242171at2759"/>
<reference evidence="2 3" key="1">
    <citation type="submission" date="2015-09" db="EMBL/GenBank/DDBJ databases">
        <title>Host preference determinants of Valsa canker pathogens revealed by comparative genomics.</title>
        <authorList>
            <person name="Yin Z."/>
            <person name="Huang L."/>
        </authorList>
    </citation>
    <scope>NUCLEOTIDE SEQUENCE [LARGE SCALE GENOMIC DNA]</scope>
    <source>
        <strain evidence="2 3">YSFL</strain>
    </source>
</reference>
<proteinExistence type="predicted"/>
<dbReference type="SUPFAM" id="SSF118359">
    <property type="entry name" value="Expressed protein At2g23090/F21P24.15"/>
    <property type="match status" value="1"/>
</dbReference>
<feature type="region of interest" description="Disordered" evidence="1">
    <location>
        <begin position="228"/>
        <end position="255"/>
    </location>
</feature>